<protein>
    <submittedName>
        <fullName evidence="7">Protein cornichon like 4</fullName>
    </submittedName>
</protein>
<name>A0A2H9ZWH4_9ASPA</name>
<accession>A0A2H9ZWH4</accession>
<evidence type="ECO:0000256" key="2">
    <source>
        <dbReference type="ARBA" id="ARBA00010095"/>
    </source>
</evidence>
<proteinExistence type="inferred from homology"/>
<sequence length="137" mass="16225">MVGTLVIWLCAFFILIALLLLVIYQLMSLADLEFDYINPYDSSSRINGVILPEFALQGVLSLLFLITGHWMMFLFSAPILYYNVRLYQQRRHLIDVTEIFNQLNGEKKRRLIKLIYLVILLFLSLFWMIWSVLEEDE</sequence>
<feature type="transmembrane region" description="Helical" evidence="6">
    <location>
        <begin position="114"/>
        <end position="133"/>
    </location>
</feature>
<keyword evidence="5 6" id="KW-0472">Membrane</keyword>
<dbReference type="EMBL" id="KZ453102">
    <property type="protein sequence ID" value="PKA47659.1"/>
    <property type="molecule type" value="Genomic_DNA"/>
</dbReference>
<dbReference type="OrthoDB" id="434393at2759"/>
<keyword evidence="4 6" id="KW-1133">Transmembrane helix</keyword>
<reference evidence="7 8" key="1">
    <citation type="journal article" date="2017" name="Nature">
        <title>The Apostasia genome and the evolution of orchids.</title>
        <authorList>
            <person name="Zhang G.Q."/>
            <person name="Liu K.W."/>
            <person name="Li Z."/>
            <person name="Lohaus R."/>
            <person name="Hsiao Y.Y."/>
            <person name="Niu S.C."/>
            <person name="Wang J.Y."/>
            <person name="Lin Y.C."/>
            <person name="Xu Q."/>
            <person name="Chen L.J."/>
            <person name="Yoshida K."/>
            <person name="Fujiwara S."/>
            <person name="Wang Z.W."/>
            <person name="Zhang Y.Q."/>
            <person name="Mitsuda N."/>
            <person name="Wang M."/>
            <person name="Liu G.H."/>
            <person name="Pecoraro L."/>
            <person name="Huang H.X."/>
            <person name="Xiao X.J."/>
            <person name="Lin M."/>
            <person name="Wu X.Y."/>
            <person name="Wu W.L."/>
            <person name="Chen Y.Y."/>
            <person name="Chang S.B."/>
            <person name="Sakamoto S."/>
            <person name="Ohme-Takagi M."/>
            <person name="Yagi M."/>
            <person name="Zeng S.J."/>
            <person name="Shen C.Y."/>
            <person name="Yeh C.M."/>
            <person name="Luo Y.B."/>
            <person name="Tsai W.C."/>
            <person name="Van de Peer Y."/>
            <person name="Liu Z.J."/>
        </authorList>
    </citation>
    <scope>NUCLEOTIDE SEQUENCE [LARGE SCALE GENOMIC DNA]</scope>
    <source>
        <strain evidence="8">cv. Shenzhen</strain>
        <tissue evidence="7">Stem</tissue>
    </source>
</reference>
<dbReference type="GO" id="GO:0016192">
    <property type="term" value="P:vesicle-mediated transport"/>
    <property type="evidence" value="ECO:0007669"/>
    <property type="project" value="InterPro"/>
</dbReference>
<gene>
    <name evidence="7" type="ORF">AXF42_Ash014436</name>
</gene>
<evidence type="ECO:0000256" key="6">
    <source>
        <dbReference type="SAM" id="Phobius"/>
    </source>
</evidence>
<dbReference type="InterPro" id="IPR003377">
    <property type="entry name" value="Cornichon"/>
</dbReference>
<keyword evidence="3 6" id="KW-0812">Transmembrane</keyword>
<evidence type="ECO:0000256" key="5">
    <source>
        <dbReference type="ARBA" id="ARBA00023136"/>
    </source>
</evidence>
<dbReference type="Pfam" id="PF03311">
    <property type="entry name" value="Cornichon"/>
    <property type="match status" value="1"/>
</dbReference>
<evidence type="ECO:0000313" key="7">
    <source>
        <dbReference type="EMBL" id="PKA47659.1"/>
    </source>
</evidence>
<evidence type="ECO:0000256" key="4">
    <source>
        <dbReference type="ARBA" id="ARBA00022989"/>
    </source>
</evidence>
<dbReference type="GO" id="GO:0016020">
    <property type="term" value="C:membrane"/>
    <property type="evidence" value="ECO:0007669"/>
    <property type="project" value="UniProtKB-SubCell"/>
</dbReference>
<evidence type="ECO:0000313" key="8">
    <source>
        <dbReference type="Proteomes" id="UP000236161"/>
    </source>
</evidence>
<comment type="subcellular location">
    <subcellularLocation>
        <location evidence="1">Membrane</location>
        <topology evidence="1">Multi-pass membrane protein</topology>
    </subcellularLocation>
</comment>
<organism evidence="7 8">
    <name type="scientific">Apostasia shenzhenica</name>
    <dbReference type="NCBI Taxonomy" id="1088818"/>
    <lineage>
        <taxon>Eukaryota</taxon>
        <taxon>Viridiplantae</taxon>
        <taxon>Streptophyta</taxon>
        <taxon>Embryophyta</taxon>
        <taxon>Tracheophyta</taxon>
        <taxon>Spermatophyta</taxon>
        <taxon>Magnoliopsida</taxon>
        <taxon>Liliopsida</taxon>
        <taxon>Asparagales</taxon>
        <taxon>Orchidaceae</taxon>
        <taxon>Apostasioideae</taxon>
        <taxon>Apostasia</taxon>
    </lineage>
</organism>
<evidence type="ECO:0000256" key="1">
    <source>
        <dbReference type="ARBA" id="ARBA00004141"/>
    </source>
</evidence>
<evidence type="ECO:0000256" key="3">
    <source>
        <dbReference type="ARBA" id="ARBA00022692"/>
    </source>
</evidence>
<feature type="transmembrane region" description="Helical" evidence="6">
    <location>
        <begin position="54"/>
        <end position="82"/>
    </location>
</feature>
<dbReference type="STRING" id="1088818.A0A2H9ZWH4"/>
<dbReference type="Proteomes" id="UP000236161">
    <property type="component" value="Unassembled WGS sequence"/>
</dbReference>
<dbReference type="SMART" id="SM01398">
    <property type="entry name" value="Cornichon"/>
    <property type="match status" value="1"/>
</dbReference>
<dbReference type="AlphaFoldDB" id="A0A2H9ZWH4"/>
<keyword evidence="8" id="KW-1185">Reference proteome</keyword>
<dbReference type="PANTHER" id="PTHR12290">
    <property type="entry name" value="CORNICHON-RELATED"/>
    <property type="match status" value="1"/>
</dbReference>
<comment type="similarity">
    <text evidence="2">Belongs to the cornichon family.</text>
</comment>